<dbReference type="RefSeq" id="WP_011262494.1">
    <property type="nucleotide sequence ID" value="NC_006840.2"/>
</dbReference>
<sequence>MMETIYRSDGTIEIDKKRYSFKEDMYVRRVRFVPKNNEGWGVSKDVNYTTNFNTEFLDAFVEEAKRFL</sequence>
<dbReference type="AlphaFoldDB" id="B1WN50"/>
<gene>
    <name evidence="1" type="ordered locus">VF_2643</name>
</gene>
<organism evidence="1 2">
    <name type="scientific">Aliivibrio fischeri (strain ATCC 700601 / ES114)</name>
    <name type="common">Vibrio fischeri</name>
    <dbReference type="NCBI Taxonomy" id="312309"/>
    <lineage>
        <taxon>Bacteria</taxon>
        <taxon>Pseudomonadati</taxon>
        <taxon>Pseudomonadota</taxon>
        <taxon>Gammaproteobacteria</taxon>
        <taxon>Vibrionales</taxon>
        <taxon>Vibrionaceae</taxon>
        <taxon>Aliivibrio</taxon>
    </lineage>
</organism>
<dbReference type="PATRIC" id="fig|312309.11.peg.2062"/>
<name>B1WN50_ALIF1</name>
<evidence type="ECO:0000313" key="2">
    <source>
        <dbReference type="Proteomes" id="UP000000537"/>
    </source>
</evidence>
<dbReference type="HOGENOM" id="CLU_2792904_0_0_6"/>
<reference evidence="1 2" key="1">
    <citation type="journal article" date="2005" name="Proc. Natl. Acad. Sci. U.S.A.">
        <title>Complete genome sequence of Vibrio fischeri: a symbiotic bacterium with pathogenic congeners.</title>
        <authorList>
            <person name="Ruby E.G."/>
            <person name="Urbanowski M."/>
            <person name="Campbell J."/>
            <person name="Dunn A."/>
            <person name="Faini M."/>
            <person name="Gunsalus R."/>
            <person name="Lostroh P."/>
            <person name="Lupp C."/>
            <person name="McCann J."/>
            <person name="Millikan D."/>
            <person name="Schaefer A."/>
            <person name="Stabb E."/>
            <person name="Stevens A."/>
            <person name="Visick K."/>
            <person name="Whistler C."/>
            <person name="Greenberg E.P."/>
        </authorList>
    </citation>
    <scope>NUCLEOTIDE SEQUENCE [LARGE SCALE GENOMIC DNA]</scope>
    <source>
        <strain evidence="2">ATCC 700601 / ES114</strain>
    </source>
</reference>
<protein>
    <submittedName>
        <fullName evidence="1">Uncharacterized protein</fullName>
    </submittedName>
</protein>
<dbReference type="EnsemblBacteria" id="ACB55682">
    <property type="protein sequence ID" value="ACB55682"/>
    <property type="gene ID" value="VF_2643"/>
</dbReference>
<dbReference type="GeneID" id="54164731"/>
<accession>B1WN50</accession>
<reference evidence="1 2" key="2">
    <citation type="journal article" date="2008" name="BMC Genomics">
        <title>Comparative genomics-based investigation of resequencing targets in Vibrio fischeri: focus on point miscalls and artefactual expansions.</title>
        <authorList>
            <person name="Mandel M.J."/>
            <person name="Stabb E.V."/>
            <person name="Ruby E.G."/>
        </authorList>
    </citation>
    <scope>NUCLEOTIDE SEQUENCE [LARGE SCALE GENOMIC DNA]</scope>
    <source>
        <strain evidence="2">ATCC 700601 / ES114</strain>
    </source>
</reference>
<dbReference type="KEGG" id="vfi:VF_2643"/>
<proteinExistence type="predicted"/>
<dbReference type="EMBL" id="CP000020">
    <property type="protein sequence ID" value="ACB55682.1"/>
    <property type="molecule type" value="Genomic_DNA"/>
</dbReference>
<dbReference type="Proteomes" id="UP000000537">
    <property type="component" value="Chromosome I"/>
</dbReference>
<keyword evidence="2" id="KW-1185">Reference proteome</keyword>
<evidence type="ECO:0000313" key="1">
    <source>
        <dbReference type="EMBL" id="ACB55682.1"/>
    </source>
</evidence>
<dbReference type="STRING" id="312309.VF_2643"/>